<proteinExistence type="predicted"/>
<dbReference type="Pfam" id="PF00296">
    <property type="entry name" value="Bac_luciferase"/>
    <property type="match status" value="1"/>
</dbReference>
<dbReference type="AlphaFoldDB" id="A0A382FY70"/>
<evidence type="ECO:0000259" key="3">
    <source>
        <dbReference type="Pfam" id="PF00296"/>
    </source>
</evidence>
<gene>
    <name evidence="4" type="ORF">METZ01_LOCUS219735</name>
</gene>
<dbReference type="PANTHER" id="PTHR30137">
    <property type="entry name" value="LUCIFERASE-LIKE MONOOXYGENASE"/>
    <property type="match status" value="1"/>
</dbReference>
<protein>
    <recommendedName>
        <fullName evidence="3">Luciferase-like domain-containing protein</fullName>
    </recommendedName>
</protein>
<name>A0A382FY70_9ZZZZ</name>
<feature type="domain" description="Luciferase-like" evidence="3">
    <location>
        <begin position="22"/>
        <end position="307"/>
    </location>
</feature>
<dbReference type="PANTHER" id="PTHR30137:SF8">
    <property type="entry name" value="BLR5498 PROTEIN"/>
    <property type="match status" value="1"/>
</dbReference>
<sequence>MKFCQQLSSYLKNKKYTGYRLYQDMYEQAILCDQGGYDSVGITEHHLINILMMPAPLQFAVKITGATKKIKIITAVAVLPIHDMRVFAGEVIAAQMFTDNRLILGVGRGAFACEMAQLDSPLEDSREKFNESLEVLQKLLSEEEVSWHGKHYNFESLTVMPRPMTENGPSIMMAVLDPEGIYACTKRGFHIMTTPLSGDHQLMLDQVDGFARAKAELGDKGKDLSISLSRVAFIVKNELDRKEKIEMAYEYYSRFDNVFTGPGIVNKGMIKVLPRKQSIEELAESLLVCTAEEMIDKLSPYKEAGIDRVILNMNFGASHKDTIQSIHRFSEDVIPYFS</sequence>
<dbReference type="InterPro" id="IPR050766">
    <property type="entry name" value="Bact_Lucif_Oxidored"/>
</dbReference>
<dbReference type="GO" id="GO:0005829">
    <property type="term" value="C:cytosol"/>
    <property type="evidence" value="ECO:0007669"/>
    <property type="project" value="TreeGrafter"/>
</dbReference>
<organism evidence="4">
    <name type="scientific">marine metagenome</name>
    <dbReference type="NCBI Taxonomy" id="408172"/>
    <lineage>
        <taxon>unclassified sequences</taxon>
        <taxon>metagenomes</taxon>
        <taxon>ecological metagenomes</taxon>
    </lineage>
</organism>
<keyword evidence="1" id="KW-0560">Oxidoreductase</keyword>
<dbReference type="GO" id="GO:0016705">
    <property type="term" value="F:oxidoreductase activity, acting on paired donors, with incorporation or reduction of molecular oxygen"/>
    <property type="evidence" value="ECO:0007669"/>
    <property type="project" value="InterPro"/>
</dbReference>
<evidence type="ECO:0000313" key="4">
    <source>
        <dbReference type="EMBL" id="SVB66881.1"/>
    </source>
</evidence>
<evidence type="ECO:0000256" key="2">
    <source>
        <dbReference type="ARBA" id="ARBA00023033"/>
    </source>
</evidence>
<dbReference type="InterPro" id="IPR036661">
    <property type="entry name" value="Luciferase-like_sf"/>
</dbReference>
<keyword evidence="2" id="KW-0503">Monooxygenase</keyword>
<dbReference type="EMBL" id="UINC01052035">
    <property type="protein sequence ID" value="SVB66881.1"/>
    <property type="molecule type" value="Genomic_DNA"/>
</dbReference>
<reference evidence="4" key="1">
    <citation type="submission" date="2018-05" db="EMBL/GenBank/DDBJ databases">
        <authorList>
            <person name="Lanie J.A."/>
            <person name="Ng W.-L."/>
            <person name="Kazmierczak K.M."/>
            <person name="Andrzejewski T.M."/>
            <person name="Davidsen T.M."/>
            <person name="Wayne K.J."/>
            <person name="Tettelin H."/>
            <person name="Glass J.I."/>
            <person name="Rusch D."/>
            <person name="Podicherti R."/>
            <person name="Tsui H.-C.T."/>
            <person name="Winkler M.E."/>
        </authorList>
    </citation>
    <scope>NUCLEOTIDE SEQUENCE</scope>
</reference>
<dbReference type="InterPro" id="IPR011251">
    <property type="entry name" value="Luciferase-like_dom"/>
</dbReference>
<accession>A0A382FY70</accession>
<dbReference type="GO" id="GO:0004497">
    <property type="term" value="F:monooxygenase activity"/>
    <property type="evidence" value="ECO:0007669"/>
    <property type="project" value="UniProtKB-KW"/>
</dbReference>
<dbReference type="Gene3D" id="3.20.20.30">
    <property type="entry name" value="Luciferase-like domain"/>
    <property type="match status" value="1"/>
</dbReference>
<evidence type="ECO:0000256" key="1">
    <source>
        <dbReference type="ARBA" id="ARBA00023002"/>
    </source>
</evidence>
<dbReference type="SUPFAM" id="SSF51679">
    <property type="entry name" value="Bacterial luciferase-like"/>
    <property type="match status" value="1"/>
</dbReference>